<accession>A0AA35SA69</accession>
<gene>
    <name evidence="2" type="ORF">GBAR_LOCUS14455</name>
</gene>
<dbReference type="InterPro" id="IPR036179">
    <property type="entry name" value="Ig-like_dom_sf"/>
</dbReference>
<dbReference type="AlphaFoldDB" id="A0AA35SA69"/>
<dbReference type="InterPro" id="IPR003599">
    <property type="entry name" value="Ig_sub"/>
</dbReference>
<comment type="caution">
    <text evidence="2">The sequence shown here is derived from an EMBL/GenBank/DDBJ whole genome shotgun (WGS) entry which is preliminary data.</text>
</comment>
<sequence length="254" mass="27700">DSTGALPGGFHQLPSVSISFHQFPALRQNEVVPRLSTAGVISAVLALTCTTFTGCQAVCDTYGSRPMAVIGEKFTLQCTIHCFSLQYKWISVTESANITLENETRDMLNVSSNVTSVGEVGGKLYECQCVSGGCLLFRIGVKPVGHLLFSTNTTKTGGTVNITCKADGYPSYFSFEVTHENNQIRTITLPGRRGVYFVIESASKNDSGEYACYPEATLQEYPNDPLQGNAAKFRLTVYDPLRISVPRSAINFMY</sequence>
<evidence type="ECO:0000313" key="3">
    <source>
        <dbReference type="Proteomes" id="UP001174909"/>
    </source>
</evidence>
<keyword evidence="3" id="KW-1185">Reference proteome</keyword>
<dbReference type="Gene3D" id="2.60.40.10">
    <property type="entry name" value="Immunoglobulins"/>
    <property type="match status" value="1"/>
</dbReference>
<name>A0AA35SA69_GEOBA</name>
<dbReference type="SMART" id="SM00409">
    <property type="entry name" value="IG"/>
    <property type="match status" value="1"/>
</dbReference>
<dbReference type="InterPro" id="IPR007110">
    <property type="entry name" value="Ig-like_dom"/>
</dbReference>
<evidence type="ECO:0000313" key="2">
    <source>
        <dbReference type="EMBL" id="CAI8024946.1"/>
    </source>
</evidence>
<dbReference type="SUPFAM" id="SSF48726">
    <property type="entry name" value="Immunoglobulin"/>
    <property type="match status" value="1"/>
</dbReference>
<dbReference type="EMBL" id="CASHTH010002111">
    <property type="protein sequence ID" value="CAI8024946.1"/>
    <property type="molecule type" value="Genomic_DNA"/>
</dbReference>
<dbReference type="InterPro" id="IPR013783">
    <property type="entry name" value="Ig-like_fold"/>
</dbReference>
<proteinExistence type="predicted"/>
<reference evidence="2" key="1">
    <citation type="submission" date="2023-03" db="EMBL/GenBank/DDBJ databases">
        <authorList>
            <person name="Steffen K."/>
            <person name="Cardenas P."/>
        </authorList>
    </citation>
    <scope>NUCLEOTIDE SEQUENCE</scope>
</reference>
<feature type="domain" description="Ig-like" evidence="1">
    <location>
        <begin position="143"/>
        <end position="212"/>
    </location>
</feature>
<feature type="non-terminal residue" evidence="2">
    <location>
        <position position="254"/>
    </location>
</feature>
<evidence type="ECO:0000259" key="1">
    <source>
        <dbReference type="PROSITE" id="PS50835"/>
    </source>
</evidence>
<organism evidence="2 3">
    <name type="scientific">Geodia barretti</name>
    <name type="common">Barrett's horny sponge</name>
    <dbReference type="NCBI Taxonomy" id="519541"/>
    <lineage>
        <taxon>Eukaryota</taxon>
        <taxon>Metazoa</taxon>
        <taxon>Porifera</taxon>
        <taxon>Demospongiae</taxon>
        <taxon>Heteroscleromorpha</taxon>
        <taxon>Tetractinellida</taxon>
        <taxon>Astrophorina</taxon>
        <taxon>Geodiidae</taxon>
        <taxon>Geodia</taxon>
    </lineage>
</organism>
<dbReference type="Pfam" id="PF13927">
    <property type="entry name" value="Ig_3"/>
    <property type="match status" value="1"/>
</dbReference>
<dbReference type="Proteomes" id="UP001174909">
    <property type="component" value="Unassembled WGS sequence"/>
</dbReference>
<dbReference type="PROSITE" id="PS50835">
    <property type="entry name" value="IG_LIKE"/>
    <property type="match status" value="1"/>
</dbReference>
<protein>
    <recommendedName>
        <fullName evidence="1">Ig-like domain-containing protein</fullName>
    </recommendedName>
</protein>